<dbReference type="Proteomes" id="UP000550707">
    <property type="component" value="Unassembled WGS sequence"/>
</dbReference>
<organism evidence="1 2">
    <name type="scientific">Molossus molossus</name>
    <name type="common">Pallas' mastiff bat</name>
    <name type="synonym">Vespertilio molossus</name>
    <dbReference type="NCBI Taxonomy" id="27622"/>
    <lineage>
        <taxon>Eukaryota</taxon>
        <taxon>Metazoa</taxon>
        <taxon>Chordata</taxon>
        <taxon>Craniata</taxon>
        <taxon>Vertebrata</taxon>
        <taxon>Euteleostomi</taxon>
        <taxon>Mammalia</taxon>
        <taxon>Eutheria</taxon>
        <taxon>Laurasiatheria</taxon>
        <taxon>Chiroptera</taxon>
        <taxon>Yangochiroptera</taxon>
        <taxon>Molossidae</taxon>
        <taxon>Molossus</taxon>
    </lineage>
</organism>
<dbReference type="AlphaFoldDB" id="A0A7J8FS88"/>
<comment type="caution">
    <text evidence="1">The sequence shown here is derived from an EMBL/GenBank/DDBJ whole genome shotgun (WGS) entry which is preliminary data.</text>
</comment>
<gene>
    <name evidence="1" type="ORF">HJG59_008384</name>
</gene>
<name>A0A7J8FS88_MOLMO</name>
<evidence type="ECO:0000313" key="1">
    <source>
        <dbReference type="EMBL" id="KAF6450510.1"/>
    </source>
</evidence>
<accession>A0A7J8FS88</accession>
<evidence type="ECO:0000313" key="2">
    <source>
        <dbReference type="Proteomes" id="UP000550707"/>
    </source>
</evidence>
<dbReference type="InParanoid" id="A0A7J8FS88"/>
<sequence length="139" mass="15891">MLEADSRIQLSSAQRMLGVTRVAEMLQTDASYRKSSWQAWKSILRADMPGTFDSTSFTQEKQPQRTRSSLCCGLGKSFGSSGSQFSLLLRQYCKENDFMLRQIPECTSGTWQLRMKCLDLRGHISFLSHYCGLSSWLVW</sequence>
<keyword evidence="2" id="KW-1185">Reference proteome</keyword>
<reference evidence="1 2" key="1">
    <citation type="journal article" date="2020" name="Nature">
        <title>Six reference-quality genomes reveal evolution of bat adaptations.</title>
        <authorList>
            <person name="Jebb D."/>
            <person name="Huang Z."/>
            <person name="Pippel M."/>
            <person name="Hughes G.M."/>
            <person name="Lavrichenko K."/>
            <person name="Devanna P."/>
            <person name="Winkler S."/>
            <person name="Jermiin L.S."/>
            <person name="Skirmuntt E.C."/>
            <person name="Katzourakis A."/>
            <person name="Burkitt-Gray L."/>
            <person name="Ray D.A."/>
            <person name="Sullivan K.A.M."/>
            <person name="Roscito J.G."/>
            <person name="Kirilenko B.M."/>
            <person name="Davalos L.M."/>
            <person name="Corthals A.P."/>
            <person name="Power M.L."/>
            <person name="Jones G."/>
            <person name="Ransome R.D."/>
            <person name="Dechmann D.K.N."/>
            <person name="Locatelli A.G."/>
            <person name="Puechmaille S.J."/>
            <person name="Fedrigo O."/>
            <person name="Jarvis E.D."/>
            <person name="Hiller M."/>
            <person name="Vernes S.C."/>
            <person name="Myers E.W."/>
            <person name="Teeling E.C."/>
        </authorList>
    </citation>
    <scope>NUCLEOTIDE SEQUENCE [LARGE SCALE GENOMIC DNA]</scope>
    <source>
        <strain evidence="1">MMolMol1</strain>
        <tissue evidence="1">Muscle</tissue>
    </source>
</reference>
<proteinExistence type="predicted"/>
<dbReference type="EMBL" id="JACASF010000011">
    <property type="protein sequence ID" value="KAF6450510.1"/>
    <property type="molecule type" value="Genomic_DNA"/>
</dbReference>
<protein>
    <submittedName>
        <fullName evidence="1">Uncharacterized protein</fullName>
    </submittedName>
</protein>